<dbReference type="SMART" id="SM00717">
    <property type="entry name" value="SANT"/>
    <property type="match status" value="1"/>
</dbReference>
<feature type="domain" description="C2H2-type" evidence="10">
    <location>
        <begin position="679"/>
        <end position="706"/>
    </location>
</feature>
<protein>
    <submittedName>
        <fullName evidence="13">Mitotic deacetylase associated SANT domain protein a</fullName>
    </submittedName>
</protein>
<evidence type="ECO:0000259" key="11">
    <source>
        <dbReference type="PROSITE" id="PS51156"/>
    </source>
</evidence>
<feature type="region of interest" description="Disordered" evidence="9">
    <location>
        <begin position="1"/>
        <end position="142"/>
    </location>
</feature>
<feature type="region of interest" description="Disordered" evidence="9">
    <location>
        <begin position="220"/>
        <end position="301"/>
    </location>
</feature>
<evidence type="ECO:0000256" key="4">
    <source>
        <dbReference type="ARBA" id="ARBA00023015"/>
    </source>
</evidence>
<dbReference type="Pfam" id="PF01448">
    <property type="entry name" value="ELM2"/>
    <property type="match status" value="1"/>
</dbReference>
<feature type="region of interest" description="Disordered" evidence="9">
    <location>
        <begin position="592"/>
        <end position="616"/>
    </location>
</feature>
<evidence type="ECO:0000313" key="13">
    <source>
        <dbReference type="Ensembl" id="ENSTNIP00000006262.1"/>
    </source>
</evidence>
<dbReference type="InterPro" id="IPR009057">
    <property type="entry name" value="Homeodomain-like_sf"/>
</dbReference>
<feature type="compositionally biased region" description="Pro residues" evidence="9">
    <location>
        <begin position="291"/>
        <end position="300"/>
    </location>
</feature>
<dbReference type="SUPFAM" id="SSF46689">
    <property type="entry name" value="Homeodomain-like"/>
    <property type="match status" value="1"/>
</dbReference>
<keyword evidence="8" id="KW-0863">Zinc-finger</keyword>
<evidence type="ECO:0000256" key="3">
    <source>
        <dbReference type="ARBA" id="ARBA00022990"/>
    </source>
</evidence>
<keyword evidence="3" id="KW-0007">Acetylation</keyword>
<proteinExistence type="predicted"/>
<name>H3CDD9_TETNG</name>
<dbReference type="PROSITE" id="PS51293">
    <property type="entry name" value="SANT"/>
    <property type="match status" value="1"/>
</dbReference>
<dbReference type="GO" id="GO:0008270">
    <property type="term" value="F:zinc ion binding"/>
    <property type="evidence" value="ECO:0007669"/>
    <property type="project" value="UniProtKB-KW"/>
</dbReference>
<feature type="compositionally biased region" description="Low complexity" evidence="9">
    <location>
        <begin position="375"/>
        <end position="386"/>
    </location>
</feature>
<comment type="subcellular location">
    <subcellularLocation>
        <location evidence="1">Nucleus</location>
    </subcellularLocation>
</comment>
<evidence type="ECO:0000313" key="14">
    <source>
        <dbReference type="Proteomes" id="UP000007303"/>
    </source>
</evidence>
<keyword evidence="4" id="KW-0805">Transcription regulation</keyword>
<reference evidence="13" key="2">
    <citation type="submission" date="2025-08" db="UniProtKB">
        <authorList>
            <consortium name="Ensembl"/>
        </authorList>
    </citation>
    <scope>IDENTIFICATION</scope>
</reference>
<evidence type="ECO:0000256" key="1">
    <source>
        <dbReference type="ARBA" id="ARBA00004123"/>
    </source>
</evidence>
<dbReference type="PROSITE" id="PS50157">
    <property type="entry name" value="ZINC_FINGER_C2H2_2"/>
    <property type="match status" value="1"/>
</dbReference>
<feature type="compositionally biased region" description="Acidic residues" evidence="9">
    <location>
        <begin position="755"/>
        <end position="768"/>
    </location>
</feature>
<evidence type="ECO:0000256" key="7">
    <source>
        <dbReference type="ARBA" id="ARBA00023242"/>
    </source>
</evidence>
<dbReference type="PANTHER" id="PTHR16089:SF24">
    <property type="entry name" value="MITOTIC DEACETYLASE-ASSOCIATED SANT DOMAIN PROTEIN"/>
    <property type="match status" value="1"/>
</dbReference>
<dbReference type="SMART" id="SM01189">
    <property type="entry name" value="ELM2"/>
    <property type="match status" value="1"/>
</dbReference>
<dbReference type="Ensembl" id="ENSTNIT00000006411.1">
    <property type="protein sequence ID" value="ENSTNIP00000006262.1"/>
    <property type="gene ID" value="ENSTNIG00000003666.1"/>
</dbReference>
<feature type="compositionally biased region" description="Acidic residues" evidence="9">
    <location>
        <begin position="269"/>
        <end position="278"/>
    </location>
</feature>
<dbReference type="HOGENOM" id="CLU_011395_1_0_1"/>
<feature type="compositionally biased region" description="Polar residues" evidence="9">
    <location>
        <begin position="1"/>
        <end position="31"/>
    </location>
</feature>
<dbReference type="FunFam" id="1.10.10.60:FF:000086">
    <property type="entry name" value="transcriptional-regulating factor 1 isoform X1"/>
    <property type="match status" value="1"/>
</dbReference>
<dbReference type="GO" id="GO:0000118">
    <property type="term" value="C:histone deacetylase complex"/>
    <property type="evidence" value="ECO:0007669"/>
    <property type="project" value="TreeGrafter"/>
</dbReference>
<evidence type="ECO:0000256" key="8">
    <source>
        <dbReference type="PROSITE-ProRule" id="PRU00042"/>
    </source>
</evidence>
<keyword evidence="6" id="KW-0804">Transcription</keyword>
<evidence type="ECO:0000259" key="12">
    <source>
        <dbReference type="PROSITE" id="PS51293"/>
    </source>
</evidence>
<dbReference type="InterPro" id="IPR000949">
    <property type="entry name" value="ELM2_dom"/>
</dbReference>
<evidence type="ECO:0000256" key="9">
    <source>
        <dbReference type="SAM" id="MobiDB-lite"/>
    </source>
</evidence>
<dbReference type="InParanoid" id="H3CDD9"/>
<keyword evidence="8" id="KW-0862">Zinc</keyword>
<dbReference type="GO" id="GO:0006357">
    <property type="term" value="P:regulation of transcription by RNA polymerase II"/>
    <property type="evidence" value="ECO:0007669"/>
    <property type="project" value="TreeGrafter"/>
</dbReference>
<dbReference type="InterPro" id="IPR051066">
    <property type="entry name" value="Trans_reg/Corepressor"/>
</dbReference>
<keyword evidence="5" id="KW-0238">DNA-binding</keyword>
<dbReference type="GeneTree" id="ENSGT00940000157459"/>
<keyword evidence="2" id="KW-0597">Phosphoprotein</keyword>
<dbReference type="InterPro" id="IPR017884">
    <property type="entry name" value="SANT_dom"/>
</dbReference>
<dbReference type="PROSITE" id="PS00028">
    <property type="entry name" value="ZINC_FINGER_C2H2_1"/>
    <property type="match status" value="1"/>
</dbReference>
<feature type="compositionally biased region" description="Polar residues" evidence="9">
    <location>
        <begin position="739"/>
        <end position="750"/>
    </location>
</feature>
<reference evidence="14" key="1">
    <citation type="journal article" date="2004" name="Nature">
        <title>Genome duplication in the teleost fish Tetraodon nigroviridis reveals the early vertebrate proto-karyotype.</title>
        <authorList>
            <person name="Jaillon O."/>
            <person name="Aury J.-M."/>
            <person name="Brunet F."/>
            <person name="Petit J.-L."/>
            <person name="Stange-Thomann N."/>
            <person name="Mauceli E."/>
            <person name="Bouneau L."/>
            <person name="Fischer C."/>
            <person name="Ozouf-Costaz C."/>
            <person name="Bernot A."/>
            <person name="Nicaud S."/>
            <person name="Jaffe D."/>
            <person name="Fisher S."/>
            <person name="Lutfalla G."/>
            <person name="Dossat C."/>
            <person name="Segurens B."/>
            <person name="Dasilva C."/>
            <person name="Salanoubat M."/>
            <person name="Levy M."/>
            <person name="Boudet N."/>
            <person name="Castellano S."/>
            <person name="Anthouard V."/>
            <person name="Jubin C."/>
            <person name="Castelli V."/>
            <person name="Katinka M."/>
            <person name="Vacherie B."/>
            <person name="Biemont C."/>
            <person name="Skalli Z."/>
            <person name="Cattolico L."/>
            <person name="Poulain J."/>
            <person name="De Berardinis V."/>
            <person name="Cruaud C."/>
            <person name="Duprat S."/>
            <person name="Brottier P."/>
            <person name="Coutanceau J.-P."/>
            <person name="Gouzy J."/>
            <person name="Parra G."/>
            <person name="Lardier G."/>
            <person name="Chapple C."/>
            <person name="McKernan K.J."/>
            <person name="McEwan P."/>
            <person name="Bosak S."/>
            <person name="Kellis M."/>
            <person name="Volff J.-N."/>
            <person name="Guigo R."/>
            <person name="Zody M.C."/>
            <person name="Mesirov J."/>
            <person name="Lindblad-Toh K."/>
            <person name="Birren B."/>
            <person name="Nusbaum C."/>
            <person name="Kahn D."/>
            <person name="Robinson-Rechavi M."/>
            <person name="Laudet V."/>
            <person name="Schachter V."/>
            <person name="Quetier F."/>
            <person name="Saurin W."/>
            <person name="Scarpelli C."/>
            <person name="Wincker P."/>
            <person name="Lander E.S."/>
            <person name="Weissenbach J."/>
            <person name="Roest Crollius H."/>
        </authorList>
    </citation>
    <scope>NUCLEOTIDE SEQUENCE [LARGE SCALE GENOMIC DNA]</scope>
</reference>
<feature type="region of interest" description="Disordered" evidence="9">
    <location>
        <begin position="695"/>
        <end position="768"/>
    </location>
</feature>
<dbReference type="Gene3D" id="1.10.10.60">
    <property type="entry name" value="Homeodomain-like"/>
    <property type="match status" value="1"/>
</dbReference>
<feature type="compositionally biased region" description="Polar residues" evidence="9">
    <location>
        <begin position="121"/>
        <end position="131"/>
    </location>
</feature>
<sequence length="768" mass="85123">MQQLQKQNVPQQDTAQLQVPPKLQQSQNYVNYQPPDPGPPVSAPVKADVQSLEPRQEEADAQMFDASAVSKPSPEKFLLHPTEPSDAPQAVPRRSRRLSREGQSPLGPPPTNIWPQESKETSQNGAQSQAATGGVIQITSRRRRASKEINLETLAQQASKMEPAKLTKGGAVLHRPNRFQIASSNPKRLWRSYYCGRRERTRSSQAMMLPLIMPVSVPVHRIQPGPQGSWSPGRLRPGEQPVGPSERKPSVIVARRRTLRNSITQSLGQEEETDPELNEDGKSKFKRRPRPGPLIIPPHKPSTFIPPSLYSTISSYQSNLRSPVRLPEHPAALPPYTPPPILSPMREGSGLYCSTFLANIASNQSLPPPPPTPKSATRSLLRSASSEVTPPLLPLNNDATPVSLEPRINIGERYQAEIPVLRDQRNSQLDQHGADLVWQPVDESQLKPSGQQRLDQLMSMACSSVLRGGGTNQELVLHCLHECGGEILETLQRLMLRDPLFPRGHQLAGYHYSGCDCWTAEEKRYFNKGISAYRKDFFMVQKLVQTKTVAQCVEFYYTYKRQVKIGRNGILTFGPPDSPGEKQPEAVVDVKNSQLSKVTDEDENKDGAYDRGLDSSQQARVAQSLQAHDYAGTMVMIQEPLPVNKEVHPLTAAHRPRPTPTAKKSKEPAKPPQDPEAVFPCKKCGRVFYKVKSRSAHMKSHAEQEKKAAALRQKEEEEQAAAVARARKAAATMAGFQAENGSGVTPQTEASGPEDSSEVEDDDDEDWH</sequence>
<dbReference type="PANTHER" id="PTHR16089">
    <property type="entry name" value="REST COREPRESSOR COREST PROTEIN-RELATED"/>
    <property type="match status" value="1"/>
</dbReference>
<dbReference type="GO" id="GO:0003677">
    <property type="term" value="F:DNA binding"/>
    <property type="evidence" value="ECO:0007669"/>
    <property type="project" value="UniProtKB-KW"/>
</dbReference>
<organism evidence="13 14">
    <name type="scientific">Tetraodon nigroviridis</name>
    <name type="common">Spotted green pufferfish</name>
    <name type="synonym">Chelonodon nigroviridis</name>
    <dbReference type="NCBI Taxonomy" id="99883"/>
    <lineage>
        <taxon>Eukaryota</taxon>
        <taxon>Metazoa</taxon>
        <taxon>Chordata</taxon>
        <taxon>Craniata</taxon>
        <taxon>Vertebrata</taxon>
        <taxon>Euteleostomi</taxon>
        <taxon>Actinopterygii</taxon>
        <taxon>Neopterygii</taxon>
        <taxon>Teleostei</taxon>
        <taxon>Neoteleostei</taxon>
        <taxon>Acanthomorphata</taxon>
        <taxon>Eupercaria</taxon>
        <taxon>Tetraodontiformes</taxon>
        <taxon>Tetradontoidea</taxon>
        <taxon>Tetraodontidae</taxon>
        <taxon>Tetraodon</taxon>
    </lineage>
</organism>
<dbReference type="PROSITE" id="PS51156">
    <property type="entry name" value="ELM2"/>
    <property type="match status" value="1"/>
</dbReference>
<keyword evidence="7" id="KW-0539">Nucleus</keyword>
<evidence type="ECO:0000259" key="10">
    <source>
        <dbReference type="PROSITE" id="PS50157"/>
    </source>
</evidence>
<accession>H3CDD9</accession>
<dbReference type="InterPro" id="IPR013087">
    <property type="entry name" value="Znf_C2H2_type"/>
</dbReference>
<evidence type="ECO:0000256" key="5">
    <source>
        <dbReference type="ARBA" id="ARBA00023125"/>
    </source>
</evidence>
<dbReference type="AlphaFoldDB" id="H3CDD9"/>
<dbReference type="Proteomes" id="UP000007303">
    <property type="component" value="Unassembled WGS sequence"/>
</dbReference>
<dbReference type="InterPro" id="IPR001005">
    <property type="entry name" value="SANT/Myb"/>
</dbReference>
<dbReference type="STRING" id="99883.ENSTNIP00000006262"/>
<feature type="compositionally biased region" description="Basic and acidic residues" evidence="9">
    <location>
        <begin position="700"/>
        <end position="715"/>
    </location>
</feature>
<evidence type="ECO:0000256" key="2">
    <source>
        <dbReference type="ARBA" id="ARBA00022553"/>
    </source>
</evidence>
<feature type="region of interest" description="Disordered" evidence="9">
    <location>
        <begin position="363"/>
        <end position="399"/>
    </location>
</feature>
<feature type="domain" description="ELM2" evidence="11">
    <location>
        <begin position="406"/>
        <end position="498"/>
    </location>
</feature>
<dbReference type="GO" id="GO:0003714">
    <property type="term" value="F:transcription corepressor activity"/>
    <property type="evidence" value="ECO:0007669"/>
    <property type="project" value="TreeGrafter"/>
</dbReference>
<feature type="domain" description="SANT" evidence="12">
    <location>
        <begin position="513"/>
        <end position="564"/>
    </location>
</feature>
<keyword evidence="8" id="KW-0479">Metal-binding</keyword>
<feature type="region of interest" description="Disordered" evidence="9">
    <location>
        <begin position="650"/>
        <end position="679"/>
    </location>
</feature>
<dbReference type="GO" id="GO:0005667">
    <property type="term" value="C:transcription regulator complex"/>
    <property type="evidence" value="ECO:0007669"/>
    <property type="project" value="TreeGrafter"/>
</dbReference>
<evidence type="ECO:0000256" key="6">
    <source>
        <dbReference type="ARBA" id="ARBA00023163"/>
    </source>
</evidence>
<reference evidence="13" key="3">
    <citation type="submission" date="2025-09" db="UniProtKB">
        <authorList>
            <consortium name="Ensembl"/>
        </authorList>
    </citation>
    <scope>IDENTIFICATION</scope>
</reference>
<keyword evidence="14" id="KW-1185">Reference proteome</keyword>